<accession>A0A167EZR3</accession>
<dbReference type="RefSeq" id="WP_068593301.1">
    <property type="nucleotide sequence ID" value="NZ_LRXL01000052.1"/>
</dbReference>
<evidence type="ECO:0000313" key="5">
    <source>
        <dbReference type="EMBL" id="OAB76045.1"/>
    </source>
</evidence>
<name>A0A167EZR3_9FLAO</name>
<organism evidence="5 6">
    <name type="scientific">Cochleicola gelatinilyticus</name>
    <dbReference type="NCBI Taxonomy" id="1763537"/>
    <lineage>
        <taxon>Bacteria</taxon>
        <taxon>Pseudomonadati</taxon>
        <taxon>Bacteroidota</taxon>
        <taxon>Flavobacteriia</taxon>
        <taxon>Flavobacteriales</taxon>
        <taxon>Flavobacteriaceae</taxon>
        <taxon>Cochleicola</taxon>
    </lineage>
</organism>
<comment type="caution">
    <text evidence="5">The sequence shown here is derived from an EMBL/GenBank/DDBJ whole genome shotgun (WGS) entry which is preliminary data.</text>
</comment>
<reference evidence="5 6" key="1">
    <citation type="submission" date="2016-02" db="EMBL/GenBank/DDBJ databases">
        <title>Ulvibacter sp. LPB0005, isolated from Thais luteostoma.</title>
        <authorList>
            <person name="Shin S.-K."/>
            <person name="Yi H."/>
        </authorList>
    </citation>
    <scope>NUCLEOTIDE SEQUENCE [LARGE SCALE GENOMIC DNA]</scope>
    <source>
        <strain evidence="5 6">LPB0005</strain>
    </source>
</reference>
<keyword evidence="1 2" id="KW-0732">Signal</keyword>
<dbReference type="OrthoDB" id="957862at2"/>
<dbReference type="EMBL" id="LRXL01000052">
    <property type="protein sequence ID" value="OAB76045.1"/>
    <property type="molecule type" value="Genomic_DNA"/>
</dbReference>
<dbReference type="Pfam" id="PF07675">
    <property type="entry name" value="Cleaved_Adhesin"/>
    <property type="match status" value="1"/>
</dbReference>
<sequence length="269" mass="29669">MKKITFFAAAMFAAFTLNAQEVLFEDNFDDEDISDWTLYDEDGDGNQFGDQFVITDADSNPVTPVSLISRSWIGSPLFPDNWAVSPGFDIPEGSGALVTWVVQCAAAEWDNEKYSVYVGTSSDIADLVNSETVFTETYDDPNDAGTVYERELEIQDFAGETVYLAFRHYDSTDEDFISIDDLLVTSATLSVEDQTFANFSHFLSNGNLSLRAGTAMDNVQLHNILGQQVISKELNNSNETVNISSLKSGVYIATVTIEGAKKSFKIVKN</sequence>
<feature type="chain" id="PRO_5007886033" description="Secretion system C-terminal sorting domain-containing protein" evidence="2">
    <location>
        <begin position="20"/>
        <end position="269"/>
    </location>
</feature>
<evidence type="ECO:0000259" key="4">
    <source>
        <dbReference type="Pfam" id="PF18962"/>
    </source>
</evidence>
<dbReference type="Pfam" id="PF18962">
    <property type="entry name" value="Por_Secre_tail"/>
    <property type="match status" value="1"/>
</dbReference>
<protein>
    <recommendedName>
        <fullName evidence="7">Secretion system C-terminal sorting domain-containing protein</fullName>
    </recommendedName>
</protein>
<dbReference type="STRING" id="1763537.ULVI_13365"/>
<gene>
    <name evidence="5" type="ORF">ULVI_13365</name>
</gene>
<dbReference type="Proteomes" id="UP000077013">
    <property type="component" value="Unassembled WGS sequence"/>
</dbReference>
<dbReference type="InterPro" id="IPR026444">
    <property type="entry name" value="Secre_tail"/>
</dbReference>
<dbReference type="AlphaFoldDB" id="A0A167EZR3"/>
<dbReference type="NCBIfam" id="NF038128">
    <property type="entry name" value="choice_anch_J"/>
    <property type="match status" value="1"/>
</dbReference>
<dbReference type="Gene3D" id="2.60.120.200">
    <property type="match status" value="1"/>
</dbReference>
<evidence type="ECO:0000259" key="3">
    <source>
        <dbReference type="Pfam" id="PF07675"/>
    </source>
</evidence>
<feature type="domain" description="Secretion system C-terminal sorting" evidence="4">
    <location>
        <begin position="216"/>
        <end position="266"/>
    </location>
</feature>
<dbReference type="InterPro" id="IPR011628">
    <property type="entry name" value="Cleaved_adhesin"/>
</dbReference>
<keyword evidence="6" id="KW-1185">Reference proteome</keyword>
<evidence type="ECO:0000256" key="2">
    <source>
        <dbReference type="SAM" id="SignalP"/>
    </source>
</evidence>
<evidence type="ECO:0008006" key="7">
    <source>
        <dbReference type="Google" id="ProtNLM"/>
    </source>
</evidence>
<dbReference type="NCBIfam" id="TIGR04183">
    <property type="entry name" value="Por_Secre_tail"/>
    <property type="match status" value="1"/>
</dbReference>
<evidence type="ECO:0000256" key="1">
    <source>
        <dbReference type="ARBA" id="ARBA00022729"/>
    </source>
</evidence>
<feature type="signal peptide" evidence="2">
    <location>
        <begin position="1"/>
        <end position="19"/>
    </location>
</feature>
<proteinExistence type="predicted"/>
<evidence type="ECO:0000313" key="6">
    <source>
        <dbReference type="Proteomes" id="UP000077013"/>
    </source>
</evidence>
<feature type="domain" description="Cleaved adhesin" evidence="3">
    <location>
        <begin position="27"/>
        <end position="183"/>
    </location>
</feature>